<organism evidence="1 2">
    <name type="scientific">Adineta ricciae</name>
    <name type="common">Rotifer</name>
    <dbReference type="NCBI Taxonomy" id="249248"/>
    <lineage>
        <taxon>Eukaryota</taxon>
        <taxon>Metazoa</taxon>
        <taxon>Spiralia</taxon>
        <taxon>Gnathifera</taxon>
        <taxon>Rotifera</taxon>
        <taxon>Eurotatoria</taxon>
        <taxon>Bdelloidea</taxon>
        <taxon>Adinetida</taxon>
        <taxon>Adinetidae</taxon>
        <taxon>Adineta</taxon>
    </lineage>
</organism>
<name>A0A815P2X6_ADIRI</name>
<reference evidence="1" key="1">
    <citation type="submission" date="2021-02" db="EMBL/GenBank/DDBJ databases">
        <authorList>
            <person name="Nowell W R."/>
        </authorList>
    </citation>
    <scope>NUCLEOTIDE SEQUENCE</scope>
</reference>
<accession>A0A815P2X6</accession>
<comment type="caution">
    <text evidence="1">The sequence shown here is derived from an EMBL/GenBank/DDBJ whole genome shotgun (WGS) entry which is preliminary data.</text>
</comment>
<dbReference type="AlphaFoldDB" id="A0A815P2X6"/>
<evidence type="ECO:0000313" key="1">
    <source>
        <dbReference type="EMBL" id="CAF1443432.1"/>
    </source>
</evidence>
<proteinExistence type="predicted"/>
<evidence type="ECO:0000313" key="2">
    <source>
        <dbReference type="Proteomes" id="UP000663852"/>
    </source>
</evidence>
<dbReference type="OrthoDB" id="9988366at2759"/>
<gene>
    <name evidence="1" type="ORF">EDS130_LOCUS39035</name>
</gene>
<dbReference type="Proteomes" id="UP000663852">
    <property type="component" value="Unassembled WGS sequence"/>
</dbReference>
<protein>
    <submittedName>
        <fullName evidence="1">Uncharacterized protein</fullName>
    </submittedName>
</protein>
<dbReference type="EMBL" id="CAJNOJ010000424">
    <property type="protein sequence ID" value="CAF1443432.1"/>
    <property type="molecule type" value="Genomic_DNA"/>
</dbReference>
<sequence length="226" mass="25497">MISLVILLIAIGIGSFLYLTIDTDFEAQPGMVRTAGSPREFSSDDIGRIINTARQAWSIVDQNRAVVDIQTSYSNVLPSHITDPFELQSWSSPPASHSYTVQVYNRLKQRVLQFTYSLQFTYGGSLDGKGAYLDRVTIVPSRISVAWAYVFNASVHVVSVYNVGTRDEPIAAAHIELCYRLAGLNTVERTESFHFFLYLKKMDFCYHSQMRDARSCKNLTTNGRFI</sequence>